<accession>A0ABX1P523</accession>
<reference evidence="1 2" key="1">
    <citation type="submission" date="2018-06" db="EMBL/GenBank/DDBJ databases">
        <title>Comparative genomics of Brasilonema spp. strains.</title>
        <authorList>
            <person name="Alvarenga D.O."/>
            <person name="Fiore M.F."/>
            <person name="Varani A.M."/>
        </authorList>
    </citation>
    <scope>NUCLEOTIDE SEQUENCE [LARGE SCALE GENOMIC DNA]</scope>
    <source>
        <strain evidence="1 2">SPC951</strain>
    </source>
</reference>
<protein>
    <submittedName>
        <fullName evidence="1">Uncharacterized protein</fullName>
    </submittedName>
</protein>
<evidence type="ECO:0000313" key="1">
    <source>
        <dbReference type="EMBL" id="NMG19437.1"/>
    </source>
</evidence>
<comment type="caution">
    <text evidence="1">The sequence shown here is derived from an EMBL/GenBank/DDBJ whole genome shotgun (WGS) entry which is preliminary data.</text>
</comment>
<dbReference type="EMBL" id="QMEB01000044">
    <property type="protein sequence ID" value="NMG19437.1"/>
    <property type="molecule type" value="Genomic_DNA"/>
</dbReference>
<sequence length="101" mass="11424">MATIIMDQSLLPKTELSIPIPHAENSRIATSDTSGYTLTKQLSAFICTVGATSPGTLVEHCLMHLQFKNFKFVLTFEFERRQDRLSLQLINSKNKPFYSTN</sequence>
<name>A0ABX1P523_9CYAN</name>
<dbReference type="Proteomes" id="UP000718564">
    <property type="component" value="Unassembled WGS sequence"/>
</dbReference>
<proteinExistence type="predicted"/>
<evidence type="ECO:0000313" key="2">
    <source>
        <dbReference type="Proteomes" id="UP000718564"/>
    </source>
</evidence>
<gene>
    <name evidence="1" type="ORF">DP116_08180</name>
</gene>
<organism evidence="1 2">
    <name type="scientific">Brasilonema bromeliae SPC951</name>
    <dbReference type="NCBI Taxonomy" id="385972"/>
    <lineage>
        <taxon>Bacteria</taxon>
        <taxon>Bacillati</taxon>
        <taxon>Cyanobacteriota</taxon>
        <taxon>Cyanophyceae</taxon>
        <taxon>Nostocales</taxon>
        <taxon>Scytonemataceae</taxon>
        <taxon>Brasilonema</taxon>
        <taxon>Bromeliae group (in: Brasilonema)</taxon>
    </lineage>
</organism>
<keyword evidence="2" id="KW-1185">Reference proteome</keyword>